<keyword evidence="3" id="KW-1185">Reference proteome</keyword>
<gene>
    <name evidence="2" type="ORF">AGR2A_Cc70050</name>
</gene>
<proteinExistence type="predicted"/>
<name>A0A9W5B2H3_9HYPH</name>
<dbReference type="Proteomes" id="UP000191933">
    <property type="component" value="Unassembled WGS sequence"/>
</dbReference>
<accession>A0A9W5B2H3</accession>
<evidence type="ECO:0000313" key="3">
    <source>
        <dbReference type="Proteomes" id="UP000191933"/>
    </source>
</evidence>
<evidence type="ECO:0000256" key="1">
    <source>
        <dbReference type="SAM" id="MobiDB-lite"/>
    </source>
</evidence>
<feature type="region of interest" description="Disordered" evidence="1">
    <location>
        <begin position="1"/>
        <end position="26"/>
    </location>
</feature>
<evidence type="ECO:0000313" key="2">
    <source>
        <dbReference type="EMBL" id="CUW93587.1"/>
    </source>
</evidence>
<comment type="caution">
    <text evidence="2">The sequence shown here is derived from an EMBL/GenBank/DDBJ whole genome shotgun (WGS) entry which is preliminary data.</text>
</comment>
<feature type="compositionally biased region" description="Basic and acidic residues" evidence="1">
    <location>
        <begin position="1"/>
        <end position="15"/>
    </location>
</feature>
<organism evidence="2 3">
    <name type="scientific">Agrobacterium genomosp. 2 str. CFBP 5494</name>
    <dbReference type="NCBI Taxonomy" id="1183436"/>
    <lineage>
        <taxon>Bacteria</taxon>
        <taxon>Pseudomonadati</taxon>
        <taxon>Pseudomonadota</taxon>
        <taxon>Alphaproteobacteria</taxon>
        <taxon>Hyphomicrobiales</taxon>
        <taxon>Rhizobiaceae</taxon>
        <taxon>Rhizobium/Agrobacterium group</taxon>
        <taxon>Agrobacterium</taxon>
        <taxon>Agrobacterium tumefaciens complex</taxon>
    </lineage>
</organism>
<reference evidence="2 3" key="1">
    <citation type="submission" date="2016-01" db="EMBL/GenBank/DDBJ databases">
        <authorList>
            <person name="Regsiter A."/>
            <person name="william w."/>
        </authorList>
    </citation>
    <scope>NUCLEOTIDE SEQUENCE [LARGE SCALE GENOMIC DNA]</scope>
    <source>
        <strain evidence="2 3">CFBP 5494</strain>
    </source>
</reference>
<dbReference type="EMBL" id="FBVY01000018">
    <property type="protein sequence ID" value="CUW93587.1"/>
    <property type="molecule type" value="Genomic_DNA"/>
</dbReference>
<dbReference type="AlphaFoldDB" id="A0A9W5B2H3"/>
<protein>
    <submittedName>
        <fullName evidence="2">Uncharacterized protein</fullName>
    </submittedName>
</protein>
<sequence>MHHEPRHGPRLEAPVRARPVKHRKGIDLVREGADVGYTVGEGSRRGGSEPPDAPYRIEVWSDPPEAGGELLETISRSTTFGVSCAALKAAVRERPGKTLIHLNQRHRMTCERAPDPPVPEYRRPSLKVRPQKNDWIRYLNGMPSSAPVRAAVGADR</sequence>